<sequence length="101" mass="11177">MPDLRAEVPQQFAASKSITTAHIDSFTSQSTFMTPGESSTEELKRHHQSLKRRVLDVEMGSFTPLVFGTNGGMGNECQRVLKHPANKIAQKDTEPYNTVIA</sequence>
<dbReference type="Proteomes" id="UP001159428">
    <property type="component" value="Unassembled WGS sequence"/>
</dbReference>
<name>A0AAU9W6X9_9CNID</name>
<proteinExistence type="predicted"/>
<gene>
    <name evidence="1" type="ORF">PMEA_00030920</name>
</gene>
<accession>A0AAU9W6X9</accession>
<protein>
    <submittedName>
        <fullName evidence="1">Uncharacterized protein</fullName>
    </submittedName>
</protein>
<reference evidence="1 2" key="1">
    <citation type="submission" date="2022-05" db="EMBL/GenBank/DDBJ databases">
        <authorList>
            <consortium name="Genoscope - CEA"/>
            <person name="William W."/>
        </authorList>
    </citation>
    <scope>NUCLEOTIDE SEQUENCE [LARGE SCALE GENOMIC DNA]</scope>
</reference>
<organism evidence="1 2">
    <name type="scientific">Pocillopora meandrina</name>
    <dbReference type="NCBI Taxonomy" id="46732"/>
    <lineage>
        <taxon>Eukaryota</taxon>
        <taxon>Metazoa</taxon>
        <taxon>Cnidaria</taxon>
        <taxon>Anthozoa</taxon>
        <taxon>Hexacorallia</taxon>
        <taxon>Scleractinia</taxon>
        <taxon>Astrocoeniina</taxon>
        <taxon>Pocilloporidae</taxon>
        <taxon>Pocillopora</taxon>
    </lineage>
</organism>
<evidence type="ECO:0000313" key="1">
    <source>
        <dbReference type="EMBL" id="CAH3044097.1"/>
    </source>
</evidence>
<dbReference type="AlphaFoldDB" id="A0AAU9W6X9"/>
<evidence type="ECO:0000313" key="2">
    <source>
        <dbReference type="Proteomes" id="UP001159428"/>
    </source>
</evidence>
<dbReference type="EMBL" id="CALNXJ010000007">
    <property type="protein sequence ID" value="CAH3044097.1"/>
    <property type="molecule type" value="Genomic_DNA"/>
</dbReference>
<keyword evidence="2" id="KW-1185">Reference proteome</keyword>
<comment type="caution">
    <text evidence="1">The sequence shown here is derived from an EMBL/GenBank/DDBJ whole genome shotgun (WGS) entry which is preliminary data.</text>
</comment>